<keyword evidence="1" id="KW-0812">Transmembrane</keyword>
<organism evidence="2 3">
    <name type="scientific">Kordia antarctica</name>
    <dbReference type="NCBI Taxonomy" id="1218801"/>
    <lineage>
        <taxon>Bacteria</taxon>
        <taxon>Pseudomonadati</taxon>
        <taxon>Bacteroidota</taxon>
        <taxon>Flavobacteriia</taxon>
        <taxon>Flavobacteriales</taxon>
        <taxon>Flavobacteriaceae</taxon>
        <taxon>Kordia</taxon>
    </lineage>
</organism>
<reference evidence="2 3" key="1">
    <citation type="journal article" date="2013" name="Int. J. Syst. Evol. Microbiol.">
        <title>Kordia antarctica sp. nov., isolated from Antarctic seawater.</title>
        <authorList>
            <person name="Baek K."/>
            <person name="Choi A."/>
            <person name="Kang I."/>
            <person name="Lee K."/>
            <person name="Cho J.C."/>
        </authorList>
    </citation>
    <scope>NUCLEOTIDE SEQUENCE [LARGE SCALE GENOMIC DNA]</scope>
    <source>
        <strain evidence="2 3">IMCC3317</strain>
    </source>
</reference>
<dbReference type="Proteomes" id="UP000464657">
    <property type="component" value="Chromosome"/>
</dbReference>
<evidence type="ECO:0000256" key="1">
    <source>
        <dbReference type="SAM" id="Phobius"/>
    </source>
</evidence>
<proteinExistence type="predicted"/>
<gene>
    <name evidence="2" type="ORF">IMCC3317_23420</name>
</gene>
<protein>
    <recommendedName>
        <fullName evidence="4">Mid2-like cell wall stress sensor domain protein</fullName>
    </recommendedName>
</protein>
<keyword evidence="1" id="KW-0472">Membrane</keyword>
<evidence type="ECO:0000313" key="2">
    <source>
        <dbReference type="EMBL" id="QHI36971.1"/>
    </source>
</evidence>
<name>A0A7L4ZKC9_9FLAO</name>
<accession>A0A7L4ZKC9</accession>
<evidence type="ECO:0008006" key="4">
    <source>
        <dbReference type="Google" id="ProtNLM"/>
    </source>
</evidence>
<dbReference type="KEGG" id="kan:IMCC3317_23420"/>
<sequence length="61" mass="7099">MWNTITIIICALALVFNSYGWINYSKTTSKEKRKAEGWNSFYLIATFLIIVVLITRVEKIL</sequence>
<evidence type="ECO:0000313" key="3">
    <source>
        <dbReference type="Proteomes" id="UP000464657"/>
    </source>
</evidence>
<keyword evidence="1" id="KW-1133">Transmembrane helix</keyword>
<keyword evidence="3" id="KW-1185">Reference proteome</keyword>
<feature type="transmembrane region" description="Helical" evidence="1">
    <location>
        <begin position="39"/>
        <end position="57"/>
    </location>
</feature>
<dbReference type="EMBL" id="CP019288">
    <property type="protein sequence ID" value="QHI36971.1"/>
    <property type="molecule type" value="Genomic_DNA"/>
</dbReference>
<dbReference type="AlphaFoldDB" id="A0A7L4ZKC9"/>